<sequence length="160" mass="17958">MQTALSYHMYPRYNGVLICRVRLFISLLCVAACVIMSVSGAIAFRKWQADPPSHKRYKWQPDDPGFIPHIFSTVTEWVLSFGFFCFFLTYVREFNKFEMEVVTRPLVTHLDLFPGESGPSLAGGGHCPQAGLEGHLNSGYQSGSGEPDERTKLLGLKSFC</sequence>
<accession>A0A3S1B005</accession>
<dbReference type="PANTHER" id="PTHR21324:SF2">
    <property type="entry name" value="EG:22E5.9 PROTEIN"/>
    <property type="match status" value="1"/>
</dbReference>
<dbReference type="Pfam" id="PF10277">
    <property type="entry name" value="Frag1"/>
    <property type="match status" value="1"/>
</dbReference>
<evidence type="ECO:0000259" key="7">
    <source>
        <dbReference type="Pfam" id="PF10277"/>
    </source>
</evidence>
<keyword evidence="9" id="KW-1185">Reference proteome</keyword>
<evidence type="ECO:0000256" key="3">
    <source>
        <dbReference type="ARBA" id="ARBA00022692"/>
    </source>
</evidence>
<evidence type="ECO:0000313" key="8">
    <source>
        <dbReference type="EMBL" id="RUS71518.1"/>
    </source>
</evidence>
<reference evidence="8 9" key="1">
    <citation type="submission" date="2019-01" db="EMBL/GenBank/DDBJ databases">
        <title>A draft genome assembly of the solar-powered sea slug Elysia chlorotica.</title>
        <authorList>
            <person name="Cai H."/>
            <person name="Li Q."/>
            <person name="Fang X."/>
            <person name="Li J."/>
            <person name="Curtis N.E."/>
            <person name="Altenburger A."/>
            <person name="Shibata T."/>
            <person name="Feng M."/>
            <person name="Maeda T."/>
            <person name="Schwartz J.A."/>
            <person name="Shigenobu S."/>
            <person name="Lundholm N."/>
            <person name="Nishiyama T."/>
            <person name="Yang H."/>
            <person name="Hasebe M."/>
            <person name="Li S."/>
            <person name="Pierce S.K."/>
            <person name="Wang J."/>
        </authorList>
    </citation>
    <scope>NUCLEOTIDE SEQUENCE [LARGE SCALE GENOMIC DNA]</scope>
    <source>
        <strain evidence="8">EC2010</strain>
        <tissue evidence="8">Whole organism of an adult</tissue>
    </source>
</reference>
<evidence type="ECO:0000256" key="1">
    <source>
        <dbReference type="ARBA" id="ARBA00004127"/>
    </source>
</evidence>
<dbReference type="OrthoDB" id="6146563at2759"/>
<keyword evidence="4 6" id="KW-1133">Transmembrane helix</keyword>
<name>A0A3S1B005_ELYCH</name>
<protein>
    <recommendedName>
        <fullName evidence="7">CWH43-like N-terminal domain-containing protein</fullName>
    </recommendedName>
</protein>
<dbReference type="Proteomes" id="UP000271974">
    <property type="component" value="Unassembled WGS sequence"/>
</dbReference>
<evidence type="ECO:0000256" key="5">
    <source>
        <dbReference type="ARBA" id="ARBA00023136"/>
    </source>
</evidence>
<evidence type="ECO:0000256" key="6">
    <source>
        <dbReference type="SAM" id="Phobius"/>
    </source>
</evidence>
<comment type="caution">
    <text evidence="8">The sequence shown here is derived from an EMBL/GenBank/DDBJ whole genome shotgun (WGS) entry which is preliminary data.</text>
</comment>
<feature type="domain" description="CWH43-like N-terminal" evidence="7">
    <location>
        <begin position="1"/>
        <end position="96"/>
    </location>
</feature>
<feature type="transmembrane region" description="Helical" evidence="6">
    <location>
        <begin position="66"/>
        <end position="91"/>
    </location>
</feature>
<keyword evidence="5 6" id="KW-0472">Membrane</keyword>
<dbReference type="EMBL" id="RQTK01001202">
    <property type="protein sequence ID" value="RUS71518.1"/>
    <property type="molecule type" value="Genomic_DNA"/>
</dbReference>
<evidence type="ECO:0000256" key="2">
    <source>
        <dbReference type="ARBA" id="ARBA00006565"/>
    </source>
</evidence>
<organism evidence="8 9">
    <name type="scientific">Elysia chlorotica</name>
    <name type="common">Eastern emerald elysia</name>
    <name type="synonym">Sea slug</name>
    <dbReference type="NCBI Taxonomy" id="188477"/>
    <lineage>
        <taxon>Eukaryota</taxon>
        <taxon>Metazoa</taxon>
        <taxon>Spiralia</taxon>
        <taxon>Lophotrochozoa</taxon>
        <taxon>Mollusca</taxon>
        <taxon>Gastropoda</taxon>
        <taxon>Heterobranchia</taxon>
        <taxon>Euthyneura</taxon>
        <taxon>Panpulmonata</taxon>
        <taxon>Sacoglossa</taxon>
        <taxon>Placobranchoidea</taxon>
        <taxon>Plakobranchidae</taxon>
        <taxon>Elysia</taxon>
    </lineage>
</organism>
<dbReference type="GO" id="GO:0012505">
    <property type="term" value="C:endomembrane system"/>
    <property type="evidence" value="ECO:0007669"/>
    <property type="project" value="UniProtKB-SubCell"/>
</dbReference>
<feature type="transmembrane region" description="Helical" evidence="6">
    <location>
        <begin position="21"/>
        <end position="44"/>
    </location>
</feature>
<dbReference type="AlphaFoldDB" id="A0A3S1B005"/>
<comment type="similarity">
    <text evidence="2">Belongs to the DRAM/TMEM150 family.</text>
</comment>
<proteinExistence type="inferred from homology"/>
<comment type="subcellular location">
    <subcellularLocation>
        <location evidence="1">Endomembrane system</location>
        <topology evidence="1">Multi-pass membrane protein</topology>
    </subcellularLocation>
</comment>
<dbReference type="InterPro" id="IPR019402">
    <property type="entry name" value="CWH43_N"/>
</dbReference>
<gene>
    <name evidence="8" type="ORF">EGW08_020716</name>
</gene>
<dbReference type="InterPro" id="IPR050911">
    <property type="entry name" value="DRAM/TMEM150_Autophagy_Mod"/>
</dbReference>
<evidence type="ECO:0000313" key="9">
    <source>
        <dbReference type="Proteomes" id="UP000271974"/>
    </source>
</evidence>
<keyword evidence="3 6" id="KW-0812">Transmembrane</keyword>
<dbReference type="PANTHER" id="PTHR21324">
    <property type="entry name" value="FASTING-INDUCIBLE INTEGRAL MEMBRANE PROTEIN TM6P1-RELATED"/>
    <property type="match status" value="1"/>
</dbReference>
<evidence type="ECO:0000256" key="4">
    <source>
        <dbReference type="ARBA" id="ARBA00022989"/>
    </source>
</evidence>